<protein>
    <recommendedName>
        <fullName evidence="1">MobA-like NTP transferase domain-containing protein</fullName>
    </recommendedName>
</protein>
<dbReference type="GO" id="GO:0016779">
    <property type="term" value="F:nucleotidyltransferase activity"/>
    <property type="evidence" value="ECO:0007669"/>
    <property type="project" value="UniProtKB-ARBA"/>
</dbReference>
<feature type="non-terminal residue" evidence="2">
    <location>
        <position position="33"/>
    </location>
</feature>
<reference evidence="2" key="1">
    <citation type="journal article" date="2014" name="Front. Microbiol.">
        <title>High frequency of phylogenetically diverse reductive dehalogenase-homologous genes in deep subseafloor sedimentary metagenomes.</title>
        <authorList>
            <person name="Kawai M."/>
            <person name="Futagami T."/>
            <person name="Toyoda A."/>
            <person name="Takaki Y."/>
            <person name="Nishi S."/>
            <person name="Hori S."/>
            <person name="Arai W."/>
            <person name="Tsubouchi T."/>
            <person name="Morono Y."/>
            <person name="Uchiyama I."/>
            <person name="Ito T."/>
            <person name="Fujiyama A."/>
            <person name="Inagaki F."/>
            <person name="Takami H."/>
        </authorList>
    </citation>
    <scope>NUCLEOTIDE SEQUENCE</scope>
    <source>
        <strain evidence="2">Expedition CK06-06</strain>
    </source>
</reference>
<feature type="domain" description="MobA-like NTP transferase" evidence="1">
    <location>
        <begin position="5"/>
        <end position="33"/>
    </location>
</feature>
<name>X1A234_9ZZZZ</name>
<dbReference type="Pfam" id="PF12804">
    <property type="entry name" value="NTP_transf_3"/>
    <property type="match status" value="1"/>
</dbReference>
<dbReference type="EMBL" id="BART01013328">
    <property type="protein sequence ID" value="GAG76110.1"/>
    <property type="molecule type" value="Genomic_DNA"/>
</dbReference>
<accession>X1A234</accession>
<evidence type="ECO:0000259" key="1">
    <source>
        <dbReference type="Pfam" id="PF12804"/>
    </source>
</evidence>
<proteinExistence type="predicted"/>
<dbReference type="InterPro" id="IPR029044">
    <property type="entry name" value="Nucleotide-diphossugar_trans"/>
</dbReference>
<organism evidence="2">
    <name type="scientific">marine sediment metagenome</name>
    <dbReference type="NCBI Taxonomy" id="412755"/>
    <lineage>
        <taxon>unclassified sequences</taxon>
        <taxon>metagenomes</taxon>
        <taxon>ecological metagenomes</taxon>
    </lineage>
</organism>
<dbReference type="AlphaFoldDB" id="X1A234"/>
<dbReference type="InterPro" id="IPR025877">
    <property type="entry name" value="MobA-like_NTP_Trfase"/>
</dbReference>
<gene>
    <name evidence="2" type="ORF">S01H4_27315</name>
</gene>
<comment type="caution">
    <text evidence="2">The sequence shown here is derived from an EMBL/GenBank/DDBJ whole genome shotgun (WGS) entry which is preliminary data.</text>
</comment>
<dbReference type="SUPFAM" id="SSF53448">
    <property type="entry name" value="Nucleotide-diphospho-sugar transferases"/>
    <property type="match status" value="1"/>
</dbReference>
<dbReference type="Gene3D" id="3.90.550.10">
    <property type="entry name" value="Spore Coat Polysaccharide Biosynthesis Protein SpsA, Chain A"/>
    <property type="match status" value="1"/>
</dbReference>
<sequence>MITIAVQAGGKSSRMGEDKALICLAGIPLIERV</sequence>
<evidence type="ECO:0000313" key="2">
    <source>
        <dbReference type="EMBL" id="GAG76110.1"/>
    </source>
</evidence>